<dbReference type="HOGENOM" id="CLU_966891_0_0_1"/>
<feature type="region of interest" description="Disordered" evidence="1">
    <location>
        <begin position="1"/>
        <end position="49"/>
    </location>
</feature>
<name>A0A060SE91_PYCCI</name>
<feature type="region of interest" description="Disordered" evidence="1">
    <location>
        <begin position="99"/>
        <end position="141"/>
    </location>
</feature>
<evidence type="ECO:0000313" key="2">
    <source>
        <dbReference type="EMBL" id="CDO70708.1"/>
    </source>
</evidence>
<feature type="compositionally biased region" description="Polar residues" evidence="1">
    <location>
        <begin position="124"/>
        <end position="141"/>
    </location>
</feature>
<accession>A0A060SE91</accession>
<evidence type="ECO:0000313" key="3">
    <source>
        <dbReference type="Proteomes" id="UP000029665"/>
    </source>
</evidence>
<dbReference type="AlphaFoldDB" id="A0A060SE91"/>
<comment type="caution">
    <text evidence="2">The sequence shown here is derived from an EMBL/GenBank/DDBJ whole genome shotgun (WGS) entry which is preliminary data.</text>
</comment>
<keyword evidence="3" id="KW-1185">Reference proteome</keyword>
<feature type="region of interest" description="Disordered" evidence="1">
    <location>
        <begin position="188"/>
        <end position="288"/>
    </location>
</feature>
<proteinExistence type="predicted"/>
<reference evidence="2" key="1">
    <citation type="submission" date="2014-01" db="EMBL/GenBank/DDBJ databases">
        <title>The genome of the white-rot fungus Pycnoporus cinnabarinus: a basidiomycete model with a versatile arsenal for lignocellulosic biomass breakdown.</title>
        <authorList>
            <person name="Levasseur A."/>
            <person name="Lomascolo A."/>
            <person name="Ruiz-Duenas F.J."/>
            <person name="Uzan E."/>
            <person name="Piumi F."/>
            <person name="Kues U."/>
            <person name="Ram A.F.J."/>
            <person name="Murat C."/>
            <person name="Haon M."/>
            <person name="Benoit I."/>
            <person name="Arfi Y."/>
            <person name="Chevret D."/>
            <person name="Drula E."/>
            <person name="Kwon M.J."/>
            <person name="Gouret P."/>
            <person name="Lesage-Meessen L."/>
            <person name="Lombard V."/>
            <person name="Mariette J."/>
            <person name="Noirot C."/>
            <person name="Park J."/>
            <person name="Patyshakuliyeva A."/>
            <person name="Wieneger R.A.B."/>
            <person name="Wosten H.A.B."/>
            <person name="Martin F."/>
            <person name="Coutinho P.M."/>
            <person name="de Vries R."/>
            <person name="Martinez A.T."/>
            <person name="Klopp C."/>
            <person name="Pontarotti P."/>
            <person name="Henrissat B."/>
            <person name="Record E."/>
        </authorList>
    </citation>
    <scope>NUCLEOTIDE SEQUENCE [LARGE SCALE GENOMIC DNA]</scope>
    <source>
        <strain evidence="2">BRFM137</strain>
    </source>
</reference>
<evidence type="ECO:0000256" key="1">
    <source>
        <dbReference type="SAM" id="MobiDB-lite"/>
    </source>
</evidence>
<dbReference type="Proteomes" id="UP000029665">
    <property type="component" value="Unassembled WGS sequence"/>
</dbReference>
<sequence length="288" mass="31535">MLDRVFKKKEDGSFTDLTRRSRVDRHKAAEYLSRRPRTAPPSGNTSMSLGIQNVATQYRRSLNDSDMSPYCASPDPFRYSSPETITSTSTLSVPLVVPRPTFAPASRPSSNEGSPCPKMMRHSSGGSNELRNPFRNNTSDSVASIGRSNSFDSFAEAEVPVHRIVRAIRPTQLVEAGDHMPQKAAIFTTQDASKERSAEPPSATDVTSDPFTAAHIASPCVTPSPVEEESSMKATEPAPGHSSPRQSRWSILKSPKGRSRDFLHVNIPTGIMSPMRDSRTSPSFWSKA</sequence>
<protein>
    <submittedName>
        <fullName evidence="2">Uncharacterized protein</fullName>
    </submittedName>
</protein>
<dbReference type="EMBL" id="CCBP010000092">
    <property type="protein sequence ID" value="CDO70708.1"/>
    <property type="molecule type" value="Genomic_DNA"/>
</dbReference>
<organism evidence="2 3">
    <name type="scientific">Pycnoporus cinnabarinus</name>
    <name type="common">Cinnabar-red polypore</name>
    <name type="synonym">Trametes cinnabarina</name>
    <dbReference type="NCBI Taxonomy" id="5643"/>
    <lineage>
        <taxon>Eukaryota</taxon>
        <taxon>Fungi</taxon>
        <taxon>Dikarya</taxon>
        <taxon>Basidiomycota</taxon>
        <taxon>Agaricomycotina</taxon>
        <taxon>Agaricomycetes</taxon>
        <taxon>Polyporales</taxon>
        <taxon>Polyporaceae</taxon>
        <taxon>Trametes</taxon>
    </lineage>
</organism>
<feature type="compositionally biased region" description="Basic and acidic residues" evidence="1">
    <location>
        <begin position="1"/>
        <end position="33"/>
    </location>
</feature>
<gene>
    <name evidence="2" type="ORF">BN946_scf184798.g23</name>
</gene>
<dbReference type="OMA" id="NESMASM"/>
<dbReference type="OrthoDB" id="2743201at2759"/>